<evidence type="ECO:0000313" key="6">
    <source>
        <dbReference type="EMBL" id="RRG17581.1"/>
    </source>
</evidence>
<dbReference type="GO" id="GO:0043138">
    <property type="term" value="F:3'-5' DNA helicase activity"/>
    <property type="evidence" value="ECO:0007669"/>
    <property type="project" value="TreeGrafter"/>
</dbReference>
<dbReference type="RefSeq" id="WP_124943713.1">
    <property type="nucleotide sequence ID" value="NZ_RHGY01000008.1"/>
</dbReference>
<gene>
    <name evidence="6" type="ORF">D3P96_07370</name>
</gene>
<dbReference type="OrthoDB" id="2077914at2"/>
<evidence type="ECO:0000259" key="4">
    <source>
        <dbReference type="PROSITE" id="PS51192"/>
    </source>
</evidence>
<dbReference type="EMBL" id="RHGY01000008">
    <property type="protein sequence ID" value="RRG17581.1"/>
    <property type="molecule type" value="Genomic_DNA"/>
</dbReference>
<proteinExistence type="predicted"/>
<protein>
    <submittedName>
        <fullName evidence="6">DEAD/DEAH box helicase</fullName>
    </submittedName>
</protein>
<reference evidence="6 7" key="1">
    <citation type="submission" date="2018-10" db="EMBL/GenBank/DDBJ databases">
        <title>Draft genome sequence of Weissella viridescens UCO-SMC3.</title>
        <authorList>
            <person name="Garcia-Cancino A."/>
            <person name="Espinoza-Monje M."/>
            <person name="Albarracin L."/>
            <person name="Garcia-Castillo V."/>
            <person name="Campos-Martin J."/>
            <person name="Nakano Y."/>
            <person name="Guitierrez-Zamorano C."/>
            <person name="Ikeda-Ohtsubo W."/>
            <person name="Morita H."/>
            <person name="Kitazawa H."/>
            <person name="Villena J."/>
        </authorList>
    </citation>
    <scope>NUCLEOTIDE SEQUENCE [LARGE SCALE GENOMIC DNA]</scope>
    <source>
        <strain evidence="6 7">UCO-SMC3</strain>
    </source>
</reference>
<dbReference type="PANTHER" id="PTHR30580:SF1">
    <property type="entry name" value="COMF OPERON PROTEIN 1"/>
    <property type="match status" value="1"/>
</dbReference>
<keyword evidence="6" id="KW-0347">Helicase</keyword>
<evidence type="ECO:0000256" key="2">
    <source>
        <dbReference type="ARBA" id="ARBA00022840"/>
    </source>
</evidence>
<organism evidence="6 7">
    <name type="scientific">Weissella viridescens</name>
    <name type="common">Lactobacillus viridescens</name>
    <dbReference type="NCBI Taxonomy" id="1629"/>
    <lineage>
        <taxon>Bacteria</taxon>
        <taxon>Bacillati</taxon>
        <taxon>Bacillota</taxon>
        <taxon>Bacilli</taxon>
        <taxon>Lactobacillales</taxon>
        <taxon>Lactobacillaceae</taxon>
        <taxon>Weissella</taxon>
    </lineage>
</organism>
<dbReference type="SUPFAM" id="SSF52540">
    <property type="entry name" value="P-loop containing nucleoside triphosphate hydrolases"/>
    <property type="match status" value="1"/>
</dbReference>
<comment type="caution">
    <text evidence="6">The sequence shown here is derived from an EMBL/GenBank/DDBJ whole genome shotgun (WGS) entry which is preliminary data.</text>
</comment>
<dbReference type="GO" id="GO:0005524">
    <property type="term" value="F:ATP binding"/>
    <property type="evidence" value="ECO:0007669"/>
    <property type="project" value="UniProtKB-KW"/>
</dbReference>
<dbReference type="GO" id="GO:0006270">
    <property type="term" value="P:DNA replication initiation"/>
    <property type="evidence" value="ECO:0007669"/>
    <property type="project" value="TreeGrafter"/>
</dbReference>
<keyword evidence="1" id="KW-0547">Nucleotide-binding</keyword>
<sequence>MDGRMVVVSEQPQDYNDENVHYHAAIVDDICQRCLSEIKQYWKLPNGKRYCWNCATYGRIDEDKWLKCYAETHDFEMISEDYDTWAGTLTLLQTSVAQSLLTGIQKNKDQLLYAVTGAGKTEMLFPAIKWAIKCRKRIAYVSPRVDVIREIAPRIMAHFKLSYTMMHGEVTDTFAYTQLTFATIHQLYKFYHAFDLIIVDEADAYPLSGNQSLWYVLAQARSDQSVMIYMTATLNQDLKRLMRLGQVQVQNLLQRFHGYQLPNIKISKVMRCWDKCFPIDIVNQFKQKSAPWLIFVPMIDDLDTLKQHLKKLDLSLRIACISSQTNDRETLIQKLKNGEIDVLCTTIILERGVTIADVQIIILGADEGAYSDETLLQIAGRSGRDINFPDGKIIAYCQEDTMQLKRVRGIIDDINRKYNM</sequence>
<evidence type="ECO:0000259" key="5">
    <source>
        <dbReference type="PROSITE" id="PS51194"/>
    </source>
</evidence>
<keyword evidence="2" id="KW-0067">ATP-binding</keyword>
<dbReference type="GO" id="GO:0006302">
    <property type="term" value="P:double-strand break repair"/>
    <property type="evidence" value="ECO:0007669"/>
    <property type="project" value="TreeGrafter"/>
</dbReference>
<dbReference type="PANTHER" id="PTHR30580">
    <property type="entry name" value="PRIMOSOMAL PROTEIN N"/>
    <property type="match status" value="1"/>
</dbReference>
<dbReference type="InterPro" id="IPR001650">
    <property type="entry name" value="Helicase_C-like"/>
</dbReference>
<dbReference type="GO" id="GO:0003677">
    <property type="term" value="F:DNA binding"/>
    <property type="evidence" value="ECO:0007669"/>
    <property type="project" value="UniProtKB-KW"/>
</dbReference>
<dbReference type="InterPro" id="IPR027417">
    <property type="entry name" value="P-loop_NTPase"/>
</dbReference>
<evidence type="ECO:0000313" key="7">
    <source>
        <dbReference type="Proteomes" id="UP000275836"/>
    </source>
</evidence>
<keyword evidence="6" id="KW-0378">Hydrolase</keyword>
<feature type="domain" description="Helicase C-terminal" evidence="5">
    <location>
        <begin position="284"/>
        <end position="420"/>
    </location>
</feature>
<accession>A0A3P2REH3</accession>
<dbReference type="InterPro" id="IPR014001">
    <property type="entry name" value="Helicase_ATP-bd"/>
</dbReference>
<evidence type="ECO:0000256" key="3">
    <source>
        <dbReference type="ARBA" id="ARBA00023125"/>
    </source>
</evidence>
<dbReference type="PROSITE" id="PS51192">
    <property type="entry name" value="HELICASE_ATP_BIND_1"/>
    <property type="match status" value="1"/>
</dbReference>
<keyword evidence="3" id="KW-0238">DNA-binding</keyword>
<dbReference type="GO" id="GO:0006310">
    <property type="term" value="P:DNA recombination"/>
    <property type="evidence" value="ECO:0007669"/>
    <property type="project" value="TreeGrafter"/>
</dbReference>
<feature type="domain" description="Helicase ATP-binding" evidence="4">
    <location>
        <begin position="101"/>
        <end position="252"/>
    </location>
</feature>
<dbReference type="Gene3D" id="3.40.50.300">
    <property type="entry name" value="P-loop containing nucleotide triphosphate hydrolases"/>
    <property type="match status" value="2"/>
</dbReference>
<dbReference type="AlphaFoldDB" id="A0A3P2REH3"/>
<dbReference type="SMART" id="SM00487">
    <property type="entry name" value="DEXDc"/>
    <property type="match status" value="1"/>
</dbReference>
<name>A0A3P2REH3_WEIVI</name>
<dbReference type="InterPro" id="IPR011545">
    <property type="entry name" value="DEAD/DEAH_box_helicase_dom"/>
</dbReference>
<evidence type="ECO:0000256" key="1">
    <source>
        <dbReference type="ARBA" id="ARBA00022741"/>
    </source>
</evidence>
<dbReference type="SMART" id="SM00490">
    <property type="entry name" value="HELICc"/>
    <property type="match status" value="1"/>
</dbReference>
<dbReference type="PROSITE" id="PS51194">
    <property type="entry name" value="HELICASE_CTER"/>
    <property type="match status" value="1"/>
</dbReference>
<dbReference type="Pfam" id="PF00271">
    <property type="entry name" value="Helicase_C"/>
    <property type="match status" value="1"/>
</dbReference>
<dbReference type="Proteomes" id="UP000275836">
    <property type="component" value="Unassembled WGS sequence"/>
</dbReference>
<dbReference type="Pfam" id="PF00270">
    <property type="entry name" value="DEAD"/>
    <property type="match status" value="1"/>
</dbReference>